<comment type="caution">
    <text evidence="7">The sequence shown here is derived from an EMBL/GenBank/DDBJ whole genome shotgun (WGS) entry which is preliminary data.</text>
</comment>
<comment type="function">
    <text evidence="5">Component of the cleavage factor Im (CFIm) complex that plays a key role in pre-mRNA 3'-processing. Involved in association with CPSF6 or CPSF7 in pre-MRNA 3'-end poly(A) site cleavage and poly(A) addition. NUDT21/CPSF5 binds to cleavage and polyadenylation RNA substrates. The homodimer mediates simultaneous sequence-specific recognition of two 5'-UGUA-3' elements within the pre-mRNA. Binds to, but does not hydrolyze mono- and di-adenosine nucleotides. May have a role in mRNA export.</text>
</comment>
<dbReference type="SUPFAM" id="SSF55811">
    <property type="entry name" value="Nudix"/>
    <property type="match status" value="1"/>
</dbReference>
<proteinExistence type="inferred from homology"/>
<dbReference type="Pfam" id="PF13869">
    <property type="entry name" value="NUDIX_2"/>
    <property type="match status" value="1"/>
</dbReference>
<comment type="subunit">
    <text evidence="6">Homodimer. Component of the cleavage factor Im (CFIm) complex.</text>
</comment>
<evidence type="ECO:0000256" key="5">
    <source>
        <dbReference type="ARBA" id="ARBA00054854"/>
    </source>
</evidence>
<comment type="subcellular location">
    <subcellularLocation>
        <location evidence="6">Nucleus</location>
    </subcellularLocation>
    <text evidence="6">In punctate subnuclear structures localized adjacent to nuclear speckles, called paraspeckles.</text>
</comment>
<dbReference type="Gene3D" id="3.90.79.10">
    <property type="entry name" value="Nucleoside Triphosphate Pyrophosphohydrolase"/>
    <property type="match status" value="1"/>
</dbReference>
<comment type="similarity">
    <text evidence="1 6">Belongs to the Nudix hydrolase family. CPSF5 subfamily.</text>
</comment>
<evidence type="ECO:0000256" key="2">
    <source>
        <dbReference type="ARBA" id="ARBA00022664"/>
    </source>
</evidence>
<sequence length="211" mass="24278">MEDHINGNGNPNPSQVIDIYPLSYYYFGSADVVVPFKDETLSDRIQRFKSNYAAHGMRTCVEAVMLVELFKHPHLLLLQERNSIYRLPGGRVRPDESDIIGLKRKLSSKLSCSQDGQETDWEVGECIGMWWRSDFEMLQYPFLPPNVKWPKECTKLFLVRLPESKRFTVPKNQKLLAVPLCQVHESIKTYGPIISGVPQLLSRFSFNLVES</sequence>
<dbReference type="CDD" id="cd18871">
    <property type="entry name" value="NUDIX_Cfim25_Nudt21"/>
    <property type="match status" value="1"/>
</dbReference>
<reference evidence="7 8" key="1">
    <citation type="submission" date="2023-12" db="EMBL/GenBank/DDBJ databases">
        <title>A high-quality genome assembly for Dillenia turbinata (Dilleniales).</title>
        <authorList>
            <person name="Chanderbali A."/>
        </authorList>
    </citation>
    <scope>NUCLEOTIDE SEQUENCE [LARGE SCALE GENOMIC DNA]</scope>
    <source>
        <strain evidence="7">LSX21</strain>
        <tissue evidence="7">Leaf</tissue>
    </source>
</reference>
<dbReference type="GO" id="GO:0003729">
    <property type="term" value="F:mRNA binding"/>
    <property type="evidence" value="ECO:0007669"/>
    <property type="project" value="UniProtKB-UniRule"/>
</dbReference>
<name>A0AAN8WF30_9MAGN</name>
<gene>
    <name evidence="7" type="ORF">RJ641_025889</name>
</gene>
<dbReference type="AlphaFoldDB" id="A0AAN8WF30"/>
<evidence type="ECO:0000313" key="7">
    <source>
        <dbReference type="EMBL" id="KAK6944787.1"/>
    </source>
</evidence>
<evidence type="ECO:0000256" key="6">
    <source>
        <dbReference type="PIRNR" id="PIRNR017888"/>
    </source>
</evidence>
<keyword evidence="4 6" id="KW-0539">Nucleus</keyword>
<dbReference type="FunFam" id="3.90.79.10:FF:000020">
    <property type="entry name" value="Pre-mRNA cleavage factor Im subunit 2"/>
    <property type="match status" value="1"/>
</dbReference>
<dbReference type="EMBL" id="JBAMMX010000003">
    <property type="protein sequence ID" value="KAK6944787.1"/>
    <property type="molecule type" value="Genomic_DNA"/>
</dbReference>
<dbReference type="InterPro" id="IPR016706">
    <property type="entry name" value="Cleav_polyA_spec_factor_su5"/>
</dbReference>
<keyword evidence="8" id="KW-1185">Reference proteome</keyword>
<evidence type="ECO:0000256" key="3">
    <source>
        <dbReference type="ARBA" id="ARBA00022884"/>
    </source>
</evidence>
<accession>A0AAN8WF30</accession>
<organism evidence="7 8">
    <name type="scientific">Dillenia turbinata</name>
    <dbReference type="NCBI Taxonomy" id="194707"/>
    <lineage>
        <taxon>Eukaryota</taxon>
        <taxon>Viridiplantae</taxon>
        <taxon>Streptophyta</taxon>
        <taxon>Embryophyta</taxon>
        <taxon>Tracheophyta</taxon>
        <taxon>Spermatophyta</taxon>
        <taxon>Magnoliopsida</taxon>
        <taxon>eudicotyledons</taxon>
        <taxon>Gunneridae</taxon>
        <taxon>Pentapetalae</taxon>
        <taxon>Dilleniales</taxon>
        <taxon>Dilleniaceae</taxon>
        <taxon>Dillenia</taxon>
    </lineage>
</organism>
<dbReference type="Proteomes" id="UP001370490">
    <property type="component" value="Unassembled WGS sequence"/>
</dbReference>
<evidence type="ECO:0000256" key="1">
    <source>
        <dbReference type="ARBA" id="ARBA00009710"/>
    </source>
</evidence>
<evidence type="ECO:0000256" key="4">
    <source>
        <dbReference type="ARBA" id="ARBA00023242"/>
    </source>
</evidence>
<dbReference type="InterPro" id="IPR015797">
    <property type="entry name" value="NUDIX_hydrolase-like_dom_sf"/>
</dbReference>
<keyword evidence="2 6" id="KW-0507">mRNA processing</keyword>
<protein>
    <recommendedName>
        <fullName evidence="6">Pre-mRNA cleavage factor Im 25 kDa subunit</fullName>
    </recommendedName>
</protein>
<dbReference type="PIRSF" id="PIRSF017888">
    <property type="entry name" value="CPSF-25"/>
    <property type="match status" value="1"/>
</dbReference>
<dbReference type="GO" id="GO:0005849">
    <property type="term" value="C:mRNA cleavage factor complex"/>
    <property type="evidence" value="ECO:0007669"/>
    <property type="project" value="UniProtKB-UniRule"/>
</dbReference>
<evidence type="ECO:0000313" key="8">
    <source>
        <dbReference type="Proteomes" id="UP001370490"/>
    </source>
</evidence>
<keyword evidence="3 6" id="KW-0694">RNA-binding</keyword>
<dbReference type="GO" id="GO:0031124">
    <property type="term" value="P:mRNA 3'-end processing"/>
    <property type="evidence" value="ECO:0007669"/>
    <property type="project" value="InterPro"/>
</dbReference>
<dbReference type="PANTHER" id="PTHR13047">
    <property type="entry name" value="PRE-MRNA CLEAVAGE FACTOR IM, 25KD SUBUNIT"/>
    <property type="match status" value="1"/>
</dbReference>